<keyword evidence="1" id="KW-0472">Membrane</keyword>
<dbReference type="AlphaFoldDB" id="Q3TY52"/>
<dbReference type="MGI" id="MGI:2444505">
    <property type="gene designation" value="Marf1"/>
</dbReference>
<protein>
    <submittedName>
        <fullName evidence="2">Uncharacterized protein</fullName>
    </submittedName>
</protein>
<gene>
    <name evidence="3" type="primary">Marf1</name>
    <name evidence="3" type="synonym">4921513D23Rik</name>
</gene>
<dbReference type="EMBL" id="AK158881">
    <property type="protein sequence ID" value="BAE34711.1"/>
    <property type="molecule type" value="mRNA"/>
</dbReference>
<sequence>MQFQFQPPPQLILARTWCFLVALVSFGLSRIFLFCIQGNCQLNGLSSPSVSSTFVQGHLLIFVRHS</sequence>
<reference evidence="2" key="4">
    <citation type="journal article" date="2001" name="Nature">
        <title>Functional annotation of a full-length mouse cDNA collection.</title>
        <authorList>
            <consortium name="The RIKEN Genome Exploration Research Group Phase II Team and the FANTOM Consortium"/>
        </authorList>
    </citation>
    <scope>NUCLEOTIDE SEQUENCE</scope>
    <source>
        <strain evidence="2">C57BL/6J</strain>
        <tissue evidence="2">Visual cortex</tissue>
    </source>
</reference>
<keyword evidence="1" id="KW-0812">Transmembrane</keyword>
<keyword evidence="1" id="KW-1133">Transmembrane helix</keyword>
<evidence type="ECO:0000313" key="3">
    <source>
        <dbReference type="MGI" id="MGI:2444505"/>
    </source>
</evidence>
<evidence type="ECO:0000313" key="2">
    <source>
        <dbReference type="EMBL" id="BAE34711.1"/>
    </source>
</evidence>
<dbReference type="AGR" id="MGI:2444505"/>
<proteinExistence type="evidence at transcript level"/>
<feature type="transmembrane region" description="Helical" evidence="1">
    <location>
        <begin position="12"/>
        <end position="33"/>
    </location>
</feature>
<reference evidence="2" key="1">
    <citation type="journal article" date="1999" name="Methods Enzymol.">
        <title>High-efficiency full-length cDNA cloning.</title>
        <authorList>
            <person name="Carninci P."/>
            <person name="Hayashizaki Y."/>
        </authorList>
    </citation>
    <scope>NUCLEOTIDE SEQUENCE</scope>
    <source>
        <strain evidence="2">C57BL/6J</strain>
        <tissue evidence="2">Visual cortex</tissue>
    </source>
</reference>
<reference evidence="2" key="7">
    <citation type="journal article" date="2005" name="Science">
        <title>The Transcriptional Landscape of the Mammalian Genome.</title>
        <authorList>
            <consortium name="The FANTOM Consortium"/>
            <consortium name="Riken Genome Exploration Research Group and Genome Science Group (Genome Network Project Core Group)"/>
        </authorList>
    </citation>
    <scope>NUCLEOTIDE SEQUENCE</scope>
    <source>
        <strain evidence="2">C57BL/6J</strain>
        <tissue evidence="2">Visual cortex</tissue>
    </source>
</reference>
<evidence type="ECO:0000256" key="1">
    <source>
        <dbReference type="SAM" id="Phobius"/>
    </source>
</evidence>
<organism evidence="2">
    <name type="scientific">Mus musculus</name>
    <name type="common">Mouse</name>
    <dbReference type="NCBI Taxonomy" id="10090"/>
    <lineage>
        <taxon>Eukaryota</taxon>
        <taxon>Metazoa</taxon>
        <taxon>Chordata</taxon>
        <taxon>Craniata</taxon>
        <taxon>Vertebrata</taxon>
        <taxon>Euteleostomi</taxon>
        <taxon>Mammalia</taxon>
        <taxon>Eutheria</taxon>
        <taxon>Euarchontoglires</taxon>
        <taxon>Glires</taxon>
        <taxon>Rodentia</taxon>
        <taxon>Myomorpha</taxon>
        <taxon>Muroidea</taxon>
        <taxon>Muridae</taxon>
        <taxon>Murinae</taxon>
        <taxon>Mus</taxon>
        <taxon>Mus</taxon>
    </lineage>
</organism>
<accession>Q3TY52</accession>
<reference evidence="2" key="3">
    <citation type="journal article" date="2000" name="Genome Res.">
        <title>RIKEN integrated sequence analysis (RISA) system--384-format sequencing pipeline with 384 multicapillary sequencer.</title>
        <authorList>
            <person name="Shibata K."/>
            <person name="Itoh M."/>
            <person name="Aizawa K."/>
            <person name="Nagaoka S."/>
            <person name="Sasaki N."/>
            <person name="Carninci P."/>
            <person name="Konno H."/>
            <person name="Akiyama J."/>
            <person name="Nishi K."/>
            <person name="Kitsunai T."/>
            <person name="Tashiro H."/>
            <person name="Itoh M."/>
            <person name="Sumi N."/>
            <person name="Ishii Y."/>
            <person name="Nakamura S."/>
            <person name="Hazama M."/>
            <person name="Nishine T."/>
            <person name="Harada A."/>
            <person name="Yamamoto R."/>
            <person name="Matsumoto H."/>
            <person name="Sakaguchi S."/>
            <person name="Ikegami T."/>
            <person name="Kashiwagi K."/>
            <person name="Fujiwake S."/>
            <person name="Inoue K."/>
            <person name="Togawa Y."/>
            <person name="Izawa M."/>
            <person name="Ohara E."/>
            <person name="Watahiki M."/>
            <person name="Yoneda Y."/>
            <person name="Ishikawa T."/>
            <person name="Ozawa K."/>
            <person name="Tanaka T."/>
            <person name="Matsuura S."/>
            <person name="Kawai J."/>
            <person name="Okazaki Y."/>
            <person name="Muramatsu M."/>
            <person name="Inoue Y."/>
            <person name="Kira A."/>
            <person name="Hayashizaki Y."/>
        </authorList>
    </citation>
    <scope>NUCLEOTIDE SEQUENCE</scope>
    <source>
        <strain evidence="2">C57BL/6J</strain>
        <tissue evidence="2">Visual cortex</tissue>
    </source>
</reference>
<name>Q3TY52_MOUSE</name>
<reference evidence="2" key="2">
    <citation type="journal article" date="2000" name="Genome Res.">
        <title>Normalization and subtraction of cap-trapper-selected cDNAs to prepare full-length cDNA libraries for rapid discovery of new genes.</title>
        <authorList>
            <person name="Carninci P."/>
            <person name="Shibata Y."/>
            <person name="Hayatsu N."/>
            <person name="Sugahara Y."/>
            <person name="Shibata K."/>
            <person name="Itoh M."/>
            <person name="Konno H."/>
            <person name="Okazaki Y."/>
            <person name="Muramatsu M."/>
            <person name="Hayashizaki Y."/>
        </authorList>
    </citation>
    <scope>NUCLEOTIDE SEQUENCE</scope>
    <source>
        <strain evidence="2">C57BL/6J</strain>
        <tissue evidence="2">Visual cortex</tissue>
    </source>
</reference>
<reference evidence="2" key="5">
    <citation type="journal article" date="2002" name="Nature">
        <title>Analysis of the mouse transcriptome based on functional annotation of 60,770 full-length cDNAs.</title>
        <authorList>
            <consortium name="The FANTOM Consortium and the RIKEN Genome Exploration Research Group Phase I and II Team"/>
        </authorList>
    </citation>
    <scope>NUCLEOTIDE SEQUENCE</scope>
    <source>
        <strain evidence="2">C57BL/6J</strain>
        <tissue evidence="2">Visual cortex</tissue>
    </source>
</reference>
<reference evidence="2" key="6">
    <citation type="submission" date="2004-03" db="EMBL/GenBank/DDBJ databases">
        <authorList>
            <person name="Arakawa T."/>
            <person name="Carninci P."/>
            <person name="Fukuda S."/>
            <person name="Hashizume W."/>
            <person name="Hayashida K."/>
            <person name="Hori F."/>
            <person name="Iida J."/>
            <person name="Imamura K."/>
            <person name="Imotani K."/>
            <person name="Itoh M."/>
            <person name="Kanagawa S."/>
            <person name="Kawai J."/>
            <person name="Kojima M."/>
            <person name="Konno H."/>
            <person name="Murata M."/>
            <person name="Nakamura M."/>
            <person name="Ninomiya N."/>
            <person name="Nishiyori H."/>
            <person name="Nomura K."/>
            <person name="Ohno M."/>
            <person name="Sakazume N."/>
            <person name="Sano H."/>
            <person name="Sasaki D."/>
            <person name="Shibata K."/>
            <person name="Shiraki T."/>
            <person name="Tagami M."/>
            <person name="Tagami Y."/>
            <person name="Waki K."/>
            <person name="Watahiki A."/>
            <person name="Muramatsu M."/>
            <person name="Hayashizaki Y."/>
        </authorList>
    </citation>
    <scope>NUCLEOTIDE SEQUENCE</scope>
    <source>
        <strain evidence="2">C57BL/6J</strain>
        <tissue evidence="2">Visual cortex</tissue>
    </source>
</reference>
<reference evidence="2" key="8">
    <citation type="journal article" date="2005" name="Science">
        <title>Antisense Transcription in the Mammalian Transcriptome.</title>
        <authorList>
            <consortium name="RIKEN Genome Exploration Research Group and Genome Science Group (Genome Network Project Core Group) and the FANTOM Consortium"/>
        </authorList>
    </citation>
    <scope>NUCLEOTIDE SEQUENCE</scope>
    <source>
        <strain evidence="2">C57BL/6J</strain>
        <tissue evidence="2">Visual cortex</tissue>
    </source>
</reference>